<dbReference type="GO" id="GO:0006357">
    <property type="term" value="P:regulation of transcription by RNA polymerase II"/>
    <property type="evidence" value="ECO:0007669"/>
    <property type="project" value="TreeGrafter"/>
</dbReference>
<reference evidence="7" key="1">
    <citation type="submission" date="2019-03" db="EMBL/GenBank/DDBJ databases">
        <title>Improved annotation for the trematode Fasciola hepatica.</title>
        <authorList>
            <person name="Choi Y.-J."/>
            <person name="Martin J."/>
            <person name="Mitreva M."/>
        </authorList>
    </citation>
    <scope>NUCLEOTIDE SEQUENCE [LARGE SCALE GENOMIC DNA]</scope>
</reference>
<dbReference type="Pfam" id="PF00505">
    <property type="entry name" value="HMG_box"/>
    <property type="match status" value="1"/>
</dbReference>
<feature type="region of interest" description="Disordered" evidence="5">
    <location>
        <begin position="1"/>
        <end position="100"/>
    </location>
</feature>
<evidence type="ECO:0000313" key="7">
    <source>
        <dbReference type="EMBL" id="THD20848.1"/>
    </source>
</evidence>
<feature type="compositionally biased region" description="Polar residues" evidence="5">
    <location>
        <begin position="331"/>
        <end position="346"/>
    </location>
</feature>
<dbReference type="AlphaFoldDB" id="A0A4E0RGR9"/>
<comment type="subcellular location">
    <subcellularLocation>
        <location evidence="1">Nucleus</location>
    </subcellularLocation>
</comment>
<keyword evidence="3 4" id="KW-0539">Nucleus</keyword>
<feature type="compositionally biased region" description="Low complexity" evidence="5">
    <location>
        <begin position="80"/>
        <end position="96"/>
    </location>
</feature>
<dbReference type="InterPro" id="IPR036910">
    <property type="entry name" value="HMG_box_dom_sf"/>
</dbReference>
<keyword evidence="2 4" id="KW-0238">DNA-binding</keyword>
<comment type="caution">
    <text evidence="7">The sequence shown here is derived from an EMBL/GenBank/DDBJ whole genome shotgun (WGS) entry which is preliminary data.</text>
</comment>
<proteinExistence type="predicted"/>
<evidence type="ECO:0000256" key="4">
    <source>
        <dbReference type="PROSITE-ProRule" id="PRU00267"/>
    </source>
</evidence>
<dbReference type="EMBL" id="JXXN02004136">
    <property type="protein sequence ID" value="THD20848.1"/>
    <property type="molecule type" value="Genomic_DNA"/>
</dbReference>
<evidence type="ECO:0000259" key="6">
    <source>
        <dbReference type="PROSITE" id="PS50118"/>
    </source>
</evidence>
<protein>
    <recommendedName>
        <fullName evidence="6">HMG box domain-containing protein</fullName>
    </recommendedName>
</protein>
<accession>A0A4E0RGR9</accession>
<dbReference type="GO" id="GO:0031490">
    <property type="term" value="F:chromatin DNA binding"/>
    <property type="evidence" value="ECO:0007669"/>
    <property type="project" value="TreeGrafter"/>
</dbReference>
<keyword evidence="8" id="KW-1185">Reference proteome</keyword>
<dbReference type="SMART" id="SM00398">
    <property type="entry name" value="HMG"/>
    <property type="match status" value="1"/>
</dbReference>
<dbReference type="InterPro" id="IPR051365">
    <property type="entry name" value="TOX_HMG-box_domain"/>
</dbReference>
<dbReference type="PANTHER" id="PTHR45781:SF1">
    <property type="entry name" value="HMG BOX DOMAIN-CONTAINING PROTEIN"/>
    <property type="match status" value="1"/>
</dbReference>
<feature type="DNA-binding region" description="HMG box" evidence="4">
    <location>
        <begin position="143"/>
        <end position="211"/>
    </location>
</feature>
<dbReference type="PROSITE" id="PS50118">
    <property type="entry name" value="HMG_BOX_2"/>
    <property type="match status" value="1"/>
</dbReference>
<dbReference type="InterPro" id="IPR009071">
    <property type="entry name" value="HMG_box_dom"/>
</dbReference>
<evidence type="ECO:0000313" key="8">
    <source>
        <dbReference type="Proteomes" id="UP000230066"/>
    </source>
</evidence>
<evidence type="ECO:0000256" key="2">
    <source>
        <dbReference type="ARBA" id="ARBA00023125"/>
    </source>
</evidence>
<dbReference type="SUPFAM" id="SSF47095">
    <property type="entry name" value="HMG-box"/>
    <property type="match status" value="1"/>
</dbReference>
<feature type="domain" description="HMG box" evidence="6">
    <location>
        <begin position="143"/>
        <end position="211"/>
    </location>
</feature>
<evidence type="ECO:0000256" key="5">
    <source>
        <dbReference type="SAM" id="MobiDB-lite"/>
    </source>
</evidence>
<feature type="compositionally biased region" description="Polar residues" evidence="5">
    <location>
        <begin position="61"/>
        <end position="72"/>
    </location>
</feature>
<feature type="compositionally biased region" description="Polar residues" evidence="5">
    <location>
        <begin position="307"/>
        <end position="324"/>
    </location>
</feature>
<dbReference type="GO" id="GO:0005634">
    <property type="term" value="C:nucleus"/>
    <property type="evidence" value="ECO:0007669"/>
    <property type="project" value="UniProtKB-SubCell"/>
</dbReference>
<gene>
    <name evidence="7" type="ORF">D915_008395</name>
</gene>
<name>A0A4E0RGR9_FASHE</name>
<evidence type="ECO:0000256" key="1">
    <source>
        <dbReference type="ARBA" id="ARBA00004123"/>
    </source>
</evidence>
<dbReference type="PANTHER" id="PTHR45781">
    <property type="entry name" value="AGAP000281-PA"/>
    <property type="match status" value="1"/>
</dbReference>
<dbReference type="Gene3D" id="1.10.30.10">
    <property type="entry name" value="High mobility group box domain"/>
    <property type="match status" value="1"/>
</dbReference>
<feature type="region of interest" description="Disordered" evidence="5">
    <location>
        <begin position="269"/>
        <end position="352"/>
    </location>
</feature>
<sequence length="396" mass="43940">MSDLLEKSKKRMPHITTYNSDDSCDADELSGSQEHTTEECDDEDDDDNRPLSELRRLSKTPPKSNISSQTAGMNHIHRPSSPSTVSLSSESSSSAESDTEIDGLAETALDQLTAKFATVPVAELISSEEFRLLRKRIGSSRSKERPLSAYALFFKDMLPELKSNRPNIRFGEIVRLITSEWDSLPPLARKEYKLRGAYVNNKNIHTVLEYKTRLINLDSVDQRQCCNPSCANPVRADPRWNGQYCSAECVRDHCNLVFSKWLIGKRPNDCGMQRGPMVDRSDTSKSDQLPGGSSSAPFVKKEDTQLDPENSTGQNATNPSQQHPESVGKLPSSTQPAVISGASSDLSVKPEDTYIPSTLTNRKSLFESLRTCPVSFSALTKETSKSNSVEFPKIDR</sequence>
<organism evidence="7 8">
    <name type="scientific">Fasciola hepatica</name>
    <name type="common">Liver fluke</name>
    <dbReference type="NCBI Taxonomy" id="6192"/>
    <lineage>
        <taxon>Eukaryota</taxon>
        <taxon>Metazoa</taxon>
        <taxon>Spiralia</taxon>
        <taxon>Lophotrochozoa</taxon>
        <taxon>Platyhelminthes</taxon>
        <taxon>Trematoda</taxon>
        <taxon>Digenea</taxon>
        <taxon>Plagiorchiida</taxon>
        <taxon>Echinostomata</taxon>
        <taxon>Echinostomatoidea</taxon>
        <taxon>Fasciolidae</taxon>
        <taxon>Fasciola</taxon>
    </lineage>
</organism>
<evidence type="ECO:0000256" key="3">
    <source>
        <dbReference type="ARBA" id="ARBA00023242"/>
    </source>
</evidence>
<dbReference type="Proteomes" id="UP000230066">
    <property type="component" value="Unassembled WGS sequence"/>
</dbReference>